<feature type="transmembrane region" description="Helical" evidence="2">
    <location>
        <begin position="149"/>
        <end position="176"/>
    </location>
</feature>
<evidence type="ECO:0000256" key="2">
    <source>
        <dbReference type="SAM" id="Phobius"/>
    </source>
</evidence>
<evidence type="ECO:0000313" key="3">
    <source>
        <dbReference type="EMBL" id="KAF7386758.1"/>
    </source>
</evidence>
<feature type="compositionally biased region" description="Basic residues" evidence="1">
    <location>
        <begin position="12"/>
        <end position="22"/>
    </location>
</feature>
<accession>A0A834JDR3</accession>
<sequence length="334" mass="34753">MATDSSNNGNNNRHHQHHHHGVRAVATTTTDPRRNEKRAVAARGAAGALALSVLAVVLQSAATATPAWGYFTNPDAGTAAEKGYFGPWRQCKFLLYGRERCGQGVSRFQPVLAVWVAGLAAAAASTLLAILVGLAVLQLAMASSAKKVVISYSTALIGKVALATLATSLAIVAASLFALQTDDRANSFVVSRGEAFYMQLAAIALNFGVLVSAVYEGIYARRGGDPTKIRTIPDPRAATINNPGYREHHRPTNGGSISMTDASGKPYVGGAGNGSMASVATSGSAASTASPLRSSLKKPKPLGIHNPGFSAHSPTLSRNGSQKKVRIQTHSTEV</sequence>
<gene>
    <name evidence="3" type="ORF">HZH66_011210</name>
</gene>
<reference evidence="3" key="1">
    <citation type="journal article" date="2020" name="G3 (Bethesda)">
        <title>High-Quality Assemblies for Three Invasive Social Wasps from the &lt;i&gt;Vespula&lt;/i&gt; Genus.</title>
        <authorList>
            <person name="Harrop T.W.R."/>
            <person name="Guhlin J."/>
            <person name="McLaughlin G.M."/>
            <person name="Permina E."/>
            <person name="Stockwell P."/>
            <person name="Gilligan J."/>
            <person name="Le Lec M.F."/>
            <person name="Gruber M.A.M."/>
            <person name="Quinn O."/>
            <person name="Lovegrove M."/>
            <person name="Duncan E.J."/>
            <person name="Remnant E.J."/>
            <person name="Van Eeckhoven J."/>
            <person name="Graham B."/>
            <person name="Knapp R.A."/>
            <person name="Langford K.W."/>
            <person name="Kronenberg Z."/>
            <person name="Press M.O."/>
            <person name="Eacker S.M."/>
            <person name="Wilson-Rankin E.E."/>
            <person name="Purcell J."/>
            <person name="Lester P.J."/>
            <person name="Dearden P.K."/>
        </authorList>
    </citation>
    <scope>NUCLEOTIDE SEQUENCE</scope>
    <source>
        <strain evidence="3">Marl-1</strain>
    </source>
</reference>
<comment type="caution">
    <text evidence="3">The sequence shown here is derived from an EMBL/GenBank/DDBJ whole genome shotgun (WGS) entry which is preliminary data.</text>
</comment>
<keyword evidence="2" id="KW-0812">Transmembrane</keyword>
<dbReference type="AlphaFoldDB" id="A0A834JDR3"/>
<proteinExistence type="predicted"/>
<protein>
    <submittedName>
        <fullName evidence="3">Uncharacterized protein</fullName>
    </submittedName>
</protein>
<dbReference type="EMBL" id="JACSEA010000013">
    <property type="protein sequence ID" value="KAF7386758.1"/>
    <property type="molecule type" value="Genomic_DNA"/>
</dbReference>
<feature type="region of interest" description="Disordered" evidence="1">
    <location>
        <begin position="289"/>
        <end position="334"/>
    </location>
</feature>
<evidence type="ECO:0000313" key="4">
    <source>
        <dbReference type="Proteomes" id="UP000614350"/>
    </source>
</evidence>
<name>A0A834JDR3_VESVU</name>
<dbReference type="Proteomes" id="UP000614350">
    <property type="component" value="Unassembled WGS sequence"/>
</dbReference>
<keyword evidence="4" id="KW-1185">Reference proteome</keyword>
<keyword evidence="2" id="KW-1133">Transmembrane helix</keyword>
<keyword evidence="2" id="KW-0472">Membrane</keyword>
<feature type="transmembrane region" description="Helical" evidence="2">
    <location>
        <begin position="196"/>
        <end position="215"/>
    </location>
</feature>
<dbReference type="Gene3D" id="1.20.140.150">
    <property type="match status" value="1"/>
</dbReference>
<evidence type="ECO:0000256" key="1">
    <source>
        <dbReference type="SAM" id="MobiDB-lite"/>
    </source>
</evidence>
<feature type="region of interest" description="Disordered" evidence="1">
    <location>
        <begin position="1"/>
        <end position="37"/>
    </location>
</feature>
<feature type="region of interest" description="Disordered" evidence="1">
    <location>
        <begin position="234"/>
        <end position="265"/>
    </location>
</feature>
<feature type="transmembrane region" description="Helical" evidence="2">
    <location>
        <begin position="112"/>
        <end position="137"/>
    </location>
</feature>
<organism evidence="3 4">
    <name type="scientific">Vespula vulgaris</name>
    <name type="common">Yellow jacket</name>
    <name type="synonym">Wasp</name>
    <dbReference type="NCBI Taxonomy" id="7454"/>
    <lineage>
        <taxon>Eukaryota</taxon>
        <taxon>Metazoa</taxon>
        <taxon>Ecdysozoa</taxon>
        <taxon>Arthropoda</taxon>
        <taxon>Hexapoda</taxon>
        <taxon>Insecta</taxon>
        <taxon>Pterygota</taxon>
        <taxon>Neoptera</taxon>
        <taxon>Endopterygota</taxon>
        <taxon>Hymenoptera</taxon>
        <taxon>Apocrita</taxon>
        <taxon>Aculeata</taxon>
        <taxon>Vespoidea</taxon>
        <taxon>Vespidae</taxon>
        <taxon>Vespinae</taxon>
        <taxon>Vespula</taxon>
    </lineage>
</organism>
<feature type="transmembrane region" description="Helical" evidence="2">
    <location>
        <begin position="40"/>
        <end position="62"/>
    </location>
</feature>